<dbReference type="NCBIfam" id="NF047593">
    <property type="entry name" value="IS66_ISAeme5_TnpA"/>
    <property type="match status" value="1"/>
</dbReference>
<name>A0A3R5THG6_9CLOT</name>
<accession>A0A3R5THG6</accession>
<reference evidence="4 6" key="1">
    <citation type="submission" date="2018-01" db="EMBL/GenBank/DDBJ databases">
        <title>Genome Sequencing and Assembly of Anaerobacter polyendosporus strain CT4.</title>
        <authorList>
            <person name="Tachaapaikoon C."/>
            <person name="Sutheeworapong S."/>
            <person name="Jenjaroenpun P."/>
            <person name="Wongsurawat T."/>
            <person name="Nookeaw I."/>
            <person name="Cheawchanlertfa P."/>
            <person name="Kosugi A."/>
            <person name="Cheevadhanarak S."/>
            <person name="Ratanakhanokchai K."/>
        </authorList>
    </citation>
    <scope>NUCLEOTIDE SEQUENCE [LARGE SCALE GENOMIC DNA]</scope>
    <source>
        <strain evidence="4 6">CT4</strain>
    </source>
</reference>
<evidence type="ECO:0000313" key="6">
    <source>
        <dbReference type="Proteomes" id="UP000286268"/>
    </source>
</evidence>
<dbReference type="KEGG" id="cmah:C1I91_19020"/>
<gene>
    <name evidence="1" type="ORF">C1I91_11140</name>
    <name evidence="2" type="ORF">C1I91_11275</name>
    <name evidence="3" type="ORF">C1I91_16575</name>
    <name evidence="4" type="ORF">C1I91_19020</name>
    <name evidence="5" type="ORF">C1I91_19605</name>
</gene>
<dbReference type="EMBL" id="CP025746">
    <property type="protein sequence ID" value="QAA32160.1"/>
    <property type="molecule type" value="Genomic_DNA"/>
</dbReference>
<dbReference type="KEGG" id="cmah:C1I91_16575"/>
<dbReference type="EMBL" id="CP025746">
    <property type="protein sequence ID" value="QAA33563.1"/>
    <property type="molecule type" value="Genomic_DNA"/>
</dbReference>
<evidence type="ECO:0000313" key="5">
    <source>
        <dbReference type="EMBL" id="QAA33663.1"/>
    </source>
</evidence>
<dbReference type="KEGG" id="cmah:C1I91_11275"/>
<dbReference type="KEGG" id="cmah:C1I91_19605"/>
<dbReference type="EMBL" id="CP025746">
    <property type="protein sequence ID" value="QAA33663.1"/>
    <property type="molecule type" value="Genomic_DNA"/>
</dbReference>
<protein>
    <recommendedName>
        <fullName evidence="7">Transposase</fullName>
    </recommendedName>
</protein>
<evidence type="ECO:0000313" key="1">
    <source>
        <dbReference type="EMBL" id="QAA32160.1"/>
    </source>
</evidence>
<dbReference type="AlphaFoldDB" id="A0A3R5THG6"/>
<sequence>MISKNENYTLWEQRINEKNKSGLTIKEWCEKNGISRHKYNYWNHLLIKRNEKPVEETTFTEVTTILSKPDNTNSNPSKSDDFQILYKNIQVTVPSNFNQDSLAGLMKVLQDL</sequence>
<evidence type="ECO:0000313" key="4">
    <source>
        <dbReference type="EMBL" id="QAA33563.1"/>
    </source>
</evidence>
<organism evidence="4 6">
    <name type="scientific">Clostridium manihotivorum</name>
    <dbReference type="NCBI Taxonomy" id="2320868"/>
    <lineage>
        <taxon>Bacteria</taxon>
        <taxon>Bacillati</taxon>
        <taxon>Bacillota</taxon>
        <taxon>Clostridia</taxon>
        <taxon>Eubacteriales</taxon>
        <taxon>Clostridiaceae</taxon>
        <taxon>Clostridium</taxon>
    </lineage>
</organism>
<dbReference type="Proteomes" id="UP000286268">
    <property type="component" value="Chromosome"/>
</dbReference>
<evidence type="ECO:0000313" key="2">
    <source>
        <dbReference type="EMBL" id="QAA32180.1"/>
    </source>
</evidence>
<proteinExistence type="predicted"/>
<dbReference type="OrthoDB" id="1911052at2"/>
<keyword evidence="6" id="KW-1185">Reference proteome</keyword>
<dbReference type="EMBL" id="CP025746">
    <property type="protein sequence ID" value="QAA32180.1"/>
    <property type="molecule type" value="Genomic_DNA"/>
</dbReference>
<dbReference type="KEGG" id="cmah:C1I91_11140"/>
<evidence type="ECO:0000313" key="3">
    <source>
        <dbReference type="EMBL" id="QAA33121.1"/>
    </source>
</evidence>
<dbReference type="EMBL" id="CP025746">
    <property type="protein sequence ID" value="QAA33121.1"/>
    <property type="molecule type" value="Genomic_DNA"/>
</dbReference>
<evidence type="ECO:0008006" key="7">
    <source>
        <dbReference type="Google" id="ProtNLM"/>
    </source>
</evidence>